<dbReference type="InterPro" id="IPR001938">
    <property type="entry name" value="Thaumatin"/>
</dbReference>
<dbReference type="Gene3D" id="2.60.110.10">
    <property type="entry name" value="Thaumatin"/>
    <property type="match status" value="1"/>
</dbReference>
<dbReference type="SMART" id="SM00205">
    <property type="entry name" value="THN"/>
    <property type="match status" value="1"/>
</dbReference>
<evidence type="ECO:0000313" key="3">
    <source>
        <dbReference type="EMBL" id="RCV18752.1"/>
    </source>
</evidence>
<proteinExistence type="predicted"/>
<keyword evidence="1" id="KW-1015">Disulfide bond</keyword>
<reference evidence="3" key="1">
    <citation type="journal article" date="2012" name="Nat. Biotechnol.">
        <title>Reference genome sequence of the model plant Setaria.</title>
        <authorList>
            <person name="Bennetzen J.L."/>
            <person name="Schmutz J."/>
            <person name="Wang H."/>
            <person name="Percifield R."/>
            <person name="Hawkins J."/>
            <person name="Pontaroli A.C."/>
            <person name="Estep M."/>
            <person name="Feng L."/>
            <person name="Vaughn J.N."/>
            <person name="Grimwood J."/>
            <person name="Jenkins J."/>
            <person name="Barry K."/>
            <person name="Lindquist E."/>
            <person name="Hellsten U."/>
            <person name="Deshpande S."/>
            <person name="Wang X."/>
            <person name="Wu X."/>
            <person name="Mitros T."/>
            <person name="Triplett J."/>
            <person name="Yang X."/>
            <person name="Ye C.Y."/>
            <person name="Mauro-Herrera M."/>
            <person name="Wang L."/>
            <person name="Li P."/>
            <person name="Sharma M."/>
            <person name="Sharma R."/>
            <person name="Ronald P.C."/>
            <person name="Panaud O."/>
            <person name="Kellogg E.A."/>
            <person name="Brutnell T.P."/>
            <person name="Doust A.N."/>
            <person name="Tuskan G.A."/>
            <person name="Rokhsar D."/>
            <person name="Devos K.M."/>
        </authorList>
    </citation>
    <scope>NUCLEOTIDE SEQUENCE [LARGE SCALE GENOMIC DNA]</scope>
    <source>
        <strain evidence="3">Yugu1</strain>
    </source>
</reference>
<protein>
    <recommendedName>
        <fullName evidence="4">Thaumatin-like protein</fullName>
    </recommendedName>
</protein>
<feature type="disulfide bond" evidence="1">
    <location>
        <begin position="34"/>
        <end position="216"/>
    </location>
</feature>
<accession>A0A368QLJ6</accession>
<feature type="disulfide bond" evidence="1">
    <location>
        <begin position="85"/>
        <end position="95"/>
    </location>
</feature>
<dbReference type="EMBL" id="CM003530">
    <property type="protein sequence ID" value="RCV18752.1"/>
    <property type="molecule type" value="Genomic_DNA"/>
</dbReference>
<feature type="signal peptide" evidence="2">
    <location>
        <begin position="1"/>
        <end position="22"/>
    </location>
</feature>
<evidence type="ECO:0000256" key="1">
    <source>
        <dbReference type="PIRSR" id="PIRSR002703-1"/>
    </source>
</evidence>
<reference evidence="3" key="2">
    <citation type="submission" date="2015-07" db="EMBL/GenBank/DDBJ databases">
        <authorList>
            <person name="Noorani M."/>
        </authorList>
    </citation>
    <scope>NUCLEOTIDE SEQUENCE</scope>
    <source>
        <strain evidence="3">Yugu1</strain>
    </source>
</reference>
<dbReference type="PIRSF" id="PIRSF002703">
    <property type="entry name" value="Thaumatin"/>
    <property type="match status" value="1"/>
</dbReference>
<organism evidence="3">
    <name type="scientific">Setaria italica</name>
    <name type="common">Foxtail millet</name>
    <name type="synonym">Panicum italicum</name>
    <dbReference type="NCBI Taxonomy" id="4555"/>
    <lineage>
        <taxon>Eukaryota</taxon>
        <taxon>Viridiplantae</taxon>
        <taxon>Streptophyta</taxon>
        <taxon>Embryophyta</taxon>
        <taxon>Tracheophyta</taxon>
        <taxon>Spermatophyta</taxon>
        <taxon>Magnoliopsida</taxon>
        <taxon>Liliopsida</taxon>
        <taxon>Poales</taxon>
        <taxon>Poaceae</taxon>
        <taxon>PACMAD clade</taxon>
        <taxon>Panicoideae</taxon>
        <taxon>Panicodae</taxon>
        <taxon>Paniceae</taxon>
        <taxon>Cenchrinae</taxon>
        <taxon>Setaria</taxon>
    </lineage>
</organism>
<evidence type="ECO:0008006" key="4">
    <source>
        <dbReference type="Google" id="ProtNLM"/>
    </source>
</evidence>
<dbReference type="AlphaFoldDB" id="A0A368QLJ6"/>
<dbReference type="Pfam" id="PF00314">
    <property type="entry name" value="Thaumatin"/>
    <property type="match status" value="1"/>
</dbReference>
<dbReference type="SUPFAM" id="SSF49870">
    <property type="entry name" value="Osmotin, thaumatin-like protein"/>
    <property type="match status" value="1"/>
</dbReference>
<dbReference type="InterPro" id="IPR037176">
    <property type="entry name" value="Osmotin/thaumatin-like_sf"/>
</dbReference>
<evidence type="ECO:0000256" key="2">
    <source>
        <dbReference type="SAM" id="SignalP"/>
    </source>
</evidence>
<name>A0A368QLJ6_SETIT</name>
<feature type="chain" id="PRO_5016728093" description="Thaumatin-like protein" evidence="2">
    <location>
        <begin position="23"/>
        <end position="240"/>
    </location>
</feature>
<keyword evidence="2" id="KW-0732">Signal</keyword>
<sequence>MAKPLLLGILVVVAAAVPAAESSREANLTLVNDCNYPVWPMVIPNDGSSPISGNTVRLDRRGGAAAFIIPLSRAWSGQVVARAGCAVETPCPSRCASGEELAAGAVVQLQVHAYWRADVAVYGVSLSGGFNVPATVYPARVPDGLGVPRARDLNPRCPAGRRVTAAGGGGVVACRSDPAPGGYFKQRCPKTLTWSGDAVDVDQRCVAPGELKVIFCPKTMVTTNAAGGEPELLRAAVAVA</sequence>
<dbReference type="PROSITE" id="PS51367">
    <property type="entry name" value="THAUMATIN_2"/>
    <property type="match status" value="1"/>
</dbReference>
<dbReference type="PANTHER" id="PTHR31048">
    <property type="entry name" value="OS03G0233200 PROTEIN"/>
    <property type="match status" value="1"/>
</dbReference>
<feature type="disulfide bond" evidence="1">
    <location>
        <begin position="157"/>
        <end position="174"/>
    </location>
</feature>
<dbReference type="OrthoDB" id="745641at2759"/>
<gene>
    <name evidence="3" type="ORF">SETIT_3G328000v2</name>
</gene>